<feature type="non-terminal residue" evidence="2">
    <location>
        <position position="1"/>
    </location>
</feature>
<name>X1F259_9ZZZZ</name>
<sequence>LVLTNIVSALPRSIREEPLAHKIHKLGNPWDATPPPAGQNMNEIKAGGTYSSMTPPGGGGPDCSAHSPGGEEGDECMVDENG</sequence>
<feature type="region of interest" description="Disordered" evidence="1">
    <location>
        <begin position="25"/>
        <end position="82"/>
    </location>
</feature>
<feature type="compositionally biased region" description="Acidic residues" evidence="1">
    <location>
        <begin position="71"/>
        <end position="82"/>
    </location>
</feature>
<accession>X1F259</accession>
<protein>
    <submittedName>
        <fullName evidence="2">Uncharacterized protein</fullName>
    </submittedName>
</protein>
<reference evidence="2" key="1">
    <citation type="journal article" date="2014" name="Front. Microbiol.">
        <title>High frequency of phylogenetically diverse reductive dehalogenase-homologous genes in deep subseafloor sedimentary metagenomes.</title>
        <authorList>
            <person name="Kawai M."/>
            <person name="Futagami T."/>
            <person name="Toyoda A."/>
            <person name="Takaki Y."/>
            <person name="Nishi S."/>
            <person name="Hori S."/>
            <person name="Arai W."/>
            <person name="Tsubouchi T."/>
            <person name="Morono Y."/>
            <person name="Uchiyama I."/>
            <person name="Ito T."/>
            <person name="Fujiyama A."/>
            <person name="Inagaki F."/>
            <person name="Takami H."/>
        </authorList>
    </citation>
    <scope>NUCLEOTIDE SEQUENCE</scope>
    <source>
        <strain evidence="2">Expedition CK06-06</strain>
    </source>
</reference>
<organism evidence="2">
    <name type="scientific">marine sediment metagenome</name>
    <dbReference type="NCBI Taxonomy" id="412755"/>
    <lineage>
        <taxon>unclassified sequences</taxon>
        <taxon>metagenomes</taxon>
        <taxon>ecological metagenomes</taxon>
    </lineage>
</organism>
<dbReference type="AlphaFoldDB" id="X1F259"/>
<evidence type="ECO:0000313" key="2">
    <source>
        <dbReference type="EMBL" id="GAH14908.1"/>
    </source>
</evidence>
<gene>
    <name evidence="2" type="ORF">S01H4_60242</name>
</gene>
<dbReference type="EMBL" id="BART01035480">
    <property type="protein sequence ID" value="GAH14908.1"/>
    <property type="molecule type" value="Genomic_DNA"/>
</dbReference>
<comment type="caution">
    <text evidence="2">The sequence shown here is derived from an EMBL/GenBank/DDBJ whole genome shotgun (WGS) entry which is preliminary data.</text>
</comment>
<evidence type="ECO:0000256" key="1">
    <source>
        <dbReference type="SAM" id="MobiDB-lite"/>
    </source>
</evidence>
<proteinExistence type="predicted"/>